<dbReference type="GO" id="GO:0019441">
    <property type="term" value="P:L-tryptophan catabolic process to kynurenine"/>
    <property type="evidence" value="ECO:0007669"/>
    <property type="project" value="TreeGrafter"/>
</dbReference>
<dbReference type="GO" id="GO:0043420">
    <property type="term" value="P:anthranilate metabolic process"/>
    <property type="evidence" value="ECO:0007669"/>
    <property type="project" value="UniProtKB-UniRule"/>
</dbReference>
<dbReference type="InterPro" id="IPR000192">
    <property type="entry name" value="Aminotrans_V_dom"/>
</dbReference>
<feature type="binding site" evidence="4">
    <location>
        <position position="132"/>
    </location>
    <ligand>
        <name>pyridoxal 5'-phosphate</name>
        <dbReference type="ChEBI" id="CHEBI:597326"/>
    </ligand>
</feature>
<dbReference type="Gene3D" id="3.90.1150.10">
    <property type="entry name" value="Aspartate Aminotransferase, domain 1"/>
    <property type="match status" value="1"/>
</dbReference>
<dbReference type="GO" id="GO:0005737">
    <property type="term" value="C:cytoplasm"/>
    <property type="evidence" value="ECO:0007669"/>
    <property type="project" value="UniProtKB-SubCell"/>
</dbReference>
<dbReference type="Gene3D" id="3.40.640.10">
    <property type="entry name" value="Type I PLP-dependent aspartate aminotransferase-like (Major domain)"/>
    <property type="match status" value="1"/>
</dbReference>
<comment type="caution">
    <text evidence="7">The sequence shown here is derived from an EMBL/GenBank/DDBJ whole genome shotgun (WGS) entry which is preliminary data.</text>
</comment>
<dbReference type="SUPFAM" id="SSF53383">
    <property type="entry name" value="PLP-dependent transferases"/>
    <property type="match status" value="1"/>
</dbReference>
<evidence type="ECO:0000256" key="5">
    <source>
        <dbReference type="PIRNR" id="PIRNR038800"/>
    </source>
</evidence>
<evidence type="ECO:0000256" key="3">
    <source>
        <dbReference type="ARBA" id="ARBA00022898"/>
    </source>
</evidence>
<dbReference type="Proteomes" id="UP001174934">
    <property type="component" value="Unassembled WGS sequence"/>
</dbReference>
<dbReference type="GO" id="GO:0019805">
    <property type="term" value="P:quinolinate biosynthetic process"/>
    <property type="evidence" value="ECO:0007669"/>
    <property type="project" value="UniProtKB-UniRule"/>
</dbReference>
<evidence type="ECO:0000259" key="6">
    <source>
        <dbReference type="Pfam" id="PF00266"/>
    </source>
</evidence>
<comment type="pathway">
    <text evidence="4 5">Cofactor biosynthesis; NAD(+) biosynthesis; quinolinate from L-kynurenine: step 2/3.</text>
</comment>
<keyword evidence="4 5" id="KW-0963">Cytoplasm</keyword>
<keyword evidence="1 4" id="KW-0662">Pyridine nucleotide biosynthesis</keyword>
<dbReference type="NCBIfam" id="TIGR01814">
    <property type="entry name" value="kynureninase"/>
    <property type="match status" value="1"/>
</dbReference>
<comment type="subcellular location">
    <subcellularLocation>
        <location evidence="4 5">Cytoplasm</location>
    </subcellularLocation>
</comment>
<evidence type="ECO:0000256" key="4">
    <source>
        <dbReference type="HAMAP-Rule" id="MF_03017"/>
    </source>
</evidence>
<feature type="modified residue" description="N6-(pyridoxal phosphate)lysine" evidence="4">
    <location>
        <position position="272"/>
    </location>
</feature>
<organism evidence="7 8">
    <name type="scientific">Bombardia bombarda</name>
    <dbReference type="NCBI Taxonomy" id="252184"/>
    <lineage>
        <taxon>Eukaryota</taxon>
        <taxon>Fungi</taxon>
        <taxon>Dikarya</taxon>
        <taxon>Ascomycota</taxon>
        <taxon>Pezizomycotina</taxon>
        <taxon>Sordariomycetes</taxon>
        <taxon>Sordariomycetidae</taxon>
        <taxon>Sordariales</taxon>
        <taxon>Lasiosphaeriaceae</taxon>
        <taxon>Bombardia</taxon>
    </lineage>
</organism>
<feature type="binding site" evidence="4">
    <location>
        <position position="249"/>
    </location>
    <ligand>
        <name>pyridoxal 5'-phosphate</name>
        <dbReference type="ChEBI" id="CHEBI:597326"/>
    </ligand>
</feature>
<dbReference type="PIRSF" id="PIRSF038800">
    <property type="entry name" value="KYNU"/>
    <property type="match status" value="1"/>
</dbReference>
<dbReference type="InterPro" id="IPR015424">
    <property type="entry name" value="PyrdxlP-dep_Trfase"/>
</dbReference>
<comment type="cofactor">
    <cofactor evidence="4 5">
        <name>pyridoxal 5'-phosphate</name>
        <dbReference type="ChEBI" id="CHEBI:597326"/>
    </cofactor>
</comment>
<dbReference type="PANTHER" id="PTHR14084">
    <property type="entry name" value="KYNURENINASE"/>
    <property type="match status" value="1"/>
</dbReference>
<dbReference type="GO" id="GO:0097053">
    <property type="term" value="P:L-kynurenine catabolic process"/>
    <property type="evidence" value="ECO:0007669"/>
    <property type="project" value="UniProtKB-UniRule"/>
</dbReference>
<comment type="catalytic activity">
    <reaction evidence="5">
        <text>3-hydroxy-L-kynurenine + H2O = 3-hydroxyanthranilate + L-alanine + H(+)</text>
        <dbReference type="Rhea" id="RHEA:25143"/>
        <dbReference type="ChEBI" id="CHEBI:15377"/>
        <dbReference type="ChEBI" id="CHEBI:15378"/>
        <dbReference type="ChEBI" id="CHEBI:36559"/>
        <dbReference type="ChEBI" id="CHEBI:57972"/>
        <dbReference type="ChEBI" id="CHEBI:58125"/>
        <dbReference type="EC" id="3.7.1.3"/>
    </reaction>
</comment>
<dbReference type="PANTHER" id="PTHR14084:SF0">
    <property type="entry name" value="KYNURENINASE"/>
    <property type="match status" value="1"/>
</dbReference>
<gene>
    <name evidence="4" type="primary">BNA5</name>
    <name evidence="7" type="ORF">B0T17DRAFT_507030</name>
</gene>
<comment type="pathway">
    <text evidence="4 5">Amino-acid degradation; L-kynurenine degradation; L-alanine and anthranilate from L-kynurenine: step 1/1.</text>
</comment>
<protein>
    <recommendedName>
        <fullName evidence="4 5">Kynureninase</fullName>
        <ecNumber evidence="4 5">3.7.1.3</ecNumber>
    </recommendedName>
    <alternativeName>
        <fullName evidence="4">Biosynthesis of nicotinic acid protein 5</fullName>
    </alternativeName>
    <alternativeName>
        <fullName evidence="4">L-kynurenine hydrolase</fullName>
    </alternativeName>
</protein>
<feature type="binding site" evidence="4">
    <location>
        <position position="246"/>
    </location>
    <ligand>
        <name>pyridoxal 5'-phosphate</name>
        <dbReference type="ChEBI" id="CHEBI:597326"/>
    </ligand>
</feature>
<dbReference type="FunFam" id="3.40.640.10:FF:000031">
    <property type="entry name" value="Kynureninase"/>
    <property type="match status" value="1"/>
</dbReference>
<feature type="binding site" evidence="4">
    <location>
        <position position="131"/>
    </location>
    <ligand>
        <name>pyridoxal 5'-phosphate</name>
        <dbReference type="ChEBI" id="CHEBI:597326"/>
    </ligand>
</feature>
<dbReference type="Pfam" id="PF22580">
    <property type="entry name" value="KYNU_C"/>
    <property type="match status" value="1"/>
</dbReference>
<comment type="similarity">
    <text evidence="4 5">Belongs to the kynureninase family.</text>
</comment>
<dbReference type="InterPro" id="IPR010111">
    <property type="entry name" value="Kynureninase"/>
</dbReference>
<keyword evidence="3 4" id="KW-0663">Pyridoxal phosphate</keyword>
<evidence type="ECO:0000256" key="2">
    <source>
        <dbReference type="ARBA" id="ARBA00022801"/>
    </source>
</evidence>
<sequence length="478" mass="51655">MSSASIADARARAQVLDQDDPLGLVRNEFNIPTKAQIASTRLADNDDPGAPSTSDSAVYLCGNSLGLQPKRTPVRINQYLSTWAAQGVQGHFKPLADSPLPTWLDADAKAAKLMAPIVGAAESEVAVMQTLTGNLHLLMSAFYKPDINGRHKIILESKAFPSDHFAVETQLRHHGLSPETSMVTIQSPFSEDNILSSYDIMSVISTHAATTALVVLPGIQYYTGQLLDIPVITAFAHKHGIFVIWDLAHAVGNVPLSLHDWDVDAAAWCTYKYLNGGPGCIGGLFVHERNSRVTKAITDEKPEDGYSNRLAGWWGNDKKTRFAMANKFHPVGGAAGFQLSNPSILDITSLSASLEVFELAGGVRALREKSLKLTGFLESLLLKGMKEEDNALFRIVTPADPAERGAQLSILLADGLLQTVLQELEARGVIVDERKPDVIRVAPAPLYNTFDECVTFAEAFSLALEAAAKKRAQQSTSG</sequence>
<dbReference type="InterPro" id="IPR015421">
    <property type="entry name" value="PyrdxlP-dep_Trfase_major"/>
</dbReference>
<dbReference type="Pfam" id="PF00266">
    <property type="entry name" value="Aminotran_5"/>
    <property type="match status" value="1"/>
</dbReference>
<proteinExistence type="inferred from homology"/>
<dbReference type="GO" id="GO:0034354">
    <property type="term" value="P:'de novo' NAD+ biosynthetic process from L-tryptophan"/>
    <property type="evidence" value="ECO:0007669"/>
    <property type="project" value="UniProtKB-UniRule"/>
</dbReference>
<keyword evidence="8" id="KW-1185">Reference proteome</keyword>
<dbReference type="GO" id="GO:0030170">
    <property type="term" value="F:pyridoxal phosphate binding"/>
    <property type="evidence" value="ECO:0007669"/>
    <property type="project" value="UniProtKB-UniRule"/>
</dbReference>
<evidence type="ECO:0000313" key="7">
    <source>
        <dbReference type="EMBL" id="KAK0630568.1"/>
    </source>
</evidence>
<keyword evidence="2 4" id="KW-0378">Hydrolase</keyword>
<dbReference type="EMBL" id="JAULSR010000002">
    <property type="protein sequence ID" value="KAK0630568.1"/>
    <property type="molecule type" value="Genomic_DNA"/>
</dbReference>
<comment type="caution">
    <text evidence="4">Lacks conserved residue(s) required for the propagation of feature annotation.</text>
</comment>
<feature type="binding site" evidence="4">
    <location>
        <begin position="160"/>
        <end position="163"/>
    </location>
    <ligand>
        <name>pyridoxal 5'-phosphate</name>
        <dbReference type="ChEBI" id="CHEBI:597326"/>
    </ligand>
</feature>
<reference evidence="7" key="1">
    <citation type="submission" date="2023-06" db="EMBL/GenBank/DDBJ databases">
        <title>Genome-scale phylogeny and comparative genomics of the fungal order Sordariales.</title>
        <authorList>
            <consortium name="Lawrence Berkeley National Laboratory"/>
            <person name="Hensen N."/>
            <person name="Bonometti L."/>
            <person name="Westerberg I."/>
            <person name="Brannstrom I.O."/>
            <person name="Guillou S."/>
            <person name="Cros-Aarteil S."/>
            <person name="Calhoun S."/>
            <person name="Haridas S."/>
            <person name="Kuo A."/>
            <person name="Mondo S."/>
            <person name="Pangilinan J."/>
            <person name="Riley R."/>
            <person name="LaButti K."/>
            <person name="Andreopoulos B."/>
            <person name="Lipzen A."/>
            <person name="Chen C."/>
            <person name="Yanf M."/>
            <person name="Daum C."/>
            <person name="Ng V."/>
            <person name="Clum A."/>
            <person name="Steindorff A."/>
            <person name="Ohm R."/>
            <person name="Martin F."/>
            <person name="Silar P."/>
            <person name="Natvig D."/>
            <person name="Lalanne C."/>
            <person name="Gautier V."/>
            <person name="Ament-velasquez S.L."/>
            <person name="Kruys A."/>
            <person name="Hutchinson M.I."/>
            <person name="Powell A.J."/>
            <person name="Barry K."/>
            <person name="Miller A.N."/>
            <person name="Grigoriev I.V."/>
            <person name="Debuchy R."/>
            <person name="Gladieux P."/>
            <person name="Thoren M.H."/>
            <person name="Johannesson H."/>
        </authorList>
    </citation>
    <scope>NUCLEOTIDE SEQUENCE</scope>
    <source>
        <strain evidence="7">SMH3391-2</strain>
    </source>
</reference>
<dbReference type="GO" id="GO:0030429">
    <property type="term" value="F:kynureninase activity"/>
    <property type="evidence" value="ECO:0007669"/>
    <property type="project" value="UniProtKB-UniRule"/>
</dbReference>
<accession>A0AA39XAX4</accession>
<name>A0AA39XAX4_9PEZI</name>
<feature type="binding site" evidence="4">
    <location>
        <position position="313"/>
    </location>
    <ligand>
        <name>pyridoxal 5'-phosphate</name>
        <dbReference type="ChEBI" id="CHEBI:597326"/>
    </ligand>
</feature>
<dbReference type="HAMAP" id="MF_01970">
    <property type="entry name" value="Kynureninase"/>
    <property type="match status" value="1"/>
</dbReference>
<feature type="domain" description="Aminotransferase class V" evidence="6">
    <location>
        <begin position="115"/>
        <end position="288"/>
    </location>
</feature>
<comment type="subunit">
    <text evidence="4 5">Homodimer.</text>
</comment>
<comment type="function">
    <text evidence="4 5">Catalyzes the cleavage of L-kynurenine (L-Kyn) and L-3-hydroxykynurenine (L-3OHKyn) into anthranilic acid (AA) and 3-hydroxyanthranilic acid (3-OHAA), respectively.</text>
</comment>
<evidence type="ECO:0000313" key="8">
    <source>
        <dbReference type="Proteomes" id="UP001174934"/>
    </source>
</evidence>
<evidence type="ECO:0000256" key="1">
    <source>
        <dbReference type="ARBA" id="ARBA00022642"/>
    </source>
</evidence>
<dbReference type="EC" id="3.7.1.3" evidence="4 5"/>
<dbReference type="InterPro" id="IPR015422">
    <property type="entry name" value="PyrdxlP-dep_Trfase_small"/>
</dbReference>
<feature type="binding site" evidence="4">
    <location>
        <position position="341"/>
    </location>
    <ligand>
        <name>pyridoxal 5'-phosphate</name>
        <dbReference type="ChEBI" id="CHEBI:597326"/>
    </ligand>
</feature>
<dbReference type="AlphaFoldDB" id="A0AA39XAX4"/>
<comment type="catalytic activity">
    <reaction evidence="4 5">
        <text>L-kynurenine + H2O = anthranilate + L-alanine + H(+)</text>
        <dbReference type="Rhea" id="RHEA:16813"/>
        <dbReference type="ChEBI" id="CHEBI:15377"/>
        <dbReference type="ChEBI" id="CHEBI:15378"/>
        <dbReference type="ChEBI" id="CHEBI:16567"/>
        <dbReference type="ChEBI" id="CHEBI:57959"/>
        <dbReference type="ChEBI" id="CHEBI:57972"/>
        <dbReference type="EC" id="3.7.1.3"/>
    </reaction>
</comment>
<feature type="binding site" evidence="4">
    <location>
        <position position="271"/>
    </location>
    <ligand>
        <name>pyridoxal 5'-phosphate</name>
        <dbReference type="ChEBI" id="CHEBI:597326"/>
    </ligand>
</feature>